<dbReference type="AlphaFoldDB" id="A0A1S2VRR4"/>
<reference evidence="3 4" key="1">
    <citation type="submission" date="2016-10" db="EMBL/GenBank/DDBJ databases">
        <title>Arsenicibacter rosenii gen. nov., sp. nov., an efficient arsenic-methylating bacterium isolated from an arsenic-contaminated paddy soil.</title>
        <authorList>
            <person name="Huang K."/>
        </authorList>
    </citation>
    <scope>NUCLEOTIDE SEQUENCE [LARGE SCALE GENOMIC DNA]</scope>
    <source>
        <strain evidence="3 4">SM-1</strain>
    </source>
</reference>
<dbReference type="EMBL" id="MORL01000001">
    <property type="protein sequence ID" value="OIN61005.1"/>
    <property type="molecule type" value="Genomic_DNA"/>
</dbReference>
<evidence type="ECO:0000313" key="4">
    <source>
        <dbReference type="Proteomes" id="UP000181790"/>
    </source>
</evidence>
<evidence type="ECO:0000313" key="3">
    <source>
        <dbReference type="EMBL" id="OIN61005.1"/>
    </source>
</evidence>
<dbReference type="PROSITE" id="PS51257">
    <property type="entry name" value="PROKAR_LIPOPROTEIN"/>
    <property type="match status" value="1"/>
</dbReference>
<evidence type="ECO:0000259" key="2">
    <source>
        <dbReference type="PROSITE" id="PS50933"/>
    </source>
</evidence>
<keyword evidence="4" id="KW-1185">Reference proteome</keyword>
<dbReference type="SMART" id="SM00754">
    <property type="entry name" value="CHRD"/>
    <property type="match status" value="1"/>
</dbReference>
<protein>
    <submittedName>
        <fullName evidence="3">CHRD domain-containing protein</fullName>
    </submittedName>
</protein>
<dbReference type="RefSeq" id="WP_071501510.1">
    <property type="nucleotide sequence ID" value="NZ_MORL01000001.1"/>
</dbReference>
<dbReference type="Pfam" id="PF07452">
    <property type="entry name" value="CHRD"/>
    <property type="match status" value="1"/>
</dbReference>
<proteinExistence type="predicted"/>
<gene>
    <name evidence="3" type="ORF">BLX24_02695</name>
</gene>
<dbReference type="InterPro" id="IPR010895">
    <property type="entry name" value="CHRD"/>
</dbReference>
<keyword evidence="1" id="KW-0732">Signal</keyword>
<feature type="chain" id="PRO_5010189600" evidence="1">
    <location>
        <begin position="20"/>
        <end position="152"/>
    </location>
</feature>
<dbReference type="Proteomes" id="UP000181790">
    <property type="component" value="Unassembled WGS sequence"/>
</dbReference>
<sequence length="152" mass="16143">MNSKWIGGAAFLAVMTVFAACNNDDDNNNNPTPTNNVVNLKADINGLQEKPTSTTSTATGTMTGTIDTTTNVMSYTVTYQGITPTAGHIHRIDSANGTGAPIIPFASLTSPISGTTSLRRTQRDSILAGQYYVNFHTAAYPNGEIRGDIKKQ</sequence>
<accession>A0A1S2VRR4</accession>
<dbReference type="PROSITE" id="PS50933">
    <property type="entry name" value="CHRD"/>
    <property type="match status" value="1"/>
</dbReference>
<feature type="signal peptide" evidence="1">
    <location>
        <begin position="1"/>
        <end position="19"/>
    </location>
</feature>
<comment type="caution">
    <text evidence="3">The sequence shown here is derived from an EMBL/GenBank/DDBJ whole genome shotgun (WGS) entry which is preliminary data.</text>
</comment>
<evidence type="ECO:0000256" key="1">
    <source>
        <dbReference type="SAM" id="SignalP"/>
    </source>
</evidence>
<dbReference type="OrthoDB" id="571052at2"/>
<name>A0A1S2VRR4_9BACT</name>
<organism evidence="3 4">
    <name type="scientific">Arsenicibacter rosenii</name>
    <dbReference type="NCBI Taxonomy" id="1750698"/>
    <lineage>
        <taxon>Bacteria</taxon>
        <taxon>Pseudomonadati</taxon>
        <taxon>Bacteroidota</taxon>
        <taxon>Cytophagia</taxon>
        <taxon>Cytophagales</taxon>
        <taxon>Spirosomataceae</taxon>
        <taxon>Arsenicibacter</taxon>
    </lineage>
</organism>
<feature type="domain" description="CHRD" evidence="2">
    <location>
        <begin position="36"/>
        <end position="152"/>
    </location>
</feature>